<feature type="region of interest" description="Disordered" evidence="1">
    <location>
        <begin position="97"/>
        <end position="163"/>
    </location>
</feature>
<feature type="region of interest" description="Disordered" evidence="1">
    <location>
        <begin position="189"/>
        <end position="216"/>
    </location>
</feature>
<evidence type="ECO:0000313" key="3">
    <source>
        <dbReference type="Proteomes" id="UP001519460"/>
    </source>
</evidence>
<dbReference type="EMBL" id="JACVVK020000553">
    <property type="protein sequence ID" value="KAK7466618.1"/>
    <property type="molecule type" value="Genomic_DNA"/>
</dbReference>
<comment type="caution">
    <text evidence="2">The sequence shown here is derived from an EMBL/GenBank/DDBJ whole genome shotgun (WGS) entry which is preliminary data.</text>
</comment>
<feature type="compositionally biased region" description="Basic and acidic residues" evidence="1">
    <location>
        <begin position="97"/>
        <end position="110"/>
    </location>
</feature>
<organism evidence="2 3">
    <name type="scientific">Batillaria attramentaria</name>
    <dbReference type="NCBI Taxonomy" id="370345"/>
    <lineage>
        <taxon>Eukaryota</taxon>
        <taxon>Metazoa</taxon>
        <taxon>Spiralia</taxon>
        <taxon>Lophotrochozoa</taxon>
        <taxon>Mollusca</taxon>
        <taxon>Gastropoda</taxon>
        <taxon>Caenogastropoda</taxon>
        <taxon>Sorbeoconcha</taxon>
        <taxon>Cerithioidea</taxon>
        <taxon>Batillariidae</taxon>
        <taxon>Batillaria</taxon>
    </lineage>
</organism>
<feature type="compositionally biased region" description="Polar residues" evidence="1">
    <location>
        <begin position="38"/>
        <end position="49"/>
    </location>
</feature>
<gene>
    <name evidence="2" type="ORF">BaRGS_00037275</name>
</gene>
<dbReference type="AlphaFoldDB" id="A0ABD0J9D4"/>
<sequence length="301" mass="33656">MFVWSGTGAESWTESRPRKQRAPTVTCRRARLPKNGALPSSSSTMTSGPRGSRGRPSTVGQGQGRHTRRTPAFSARPESLRHTETTFAEMAYNHNDPEEARDNHQDEDNAQRSTDSFPNGHCRSDDRPDSHLNGWVTRWQPDRHGRDSNRNNSSSTPDIPQRWRMGVIAENGSACNSVVRNGRVHDVHERSRETEFGVSSSSSFHGFSKHNNDSQVGSYPPRKEYVCAKYNPRRNSYAAAIANPSWIELPPLRRHSDDSHHVASCSRAQNCVKNPRVRERGRSQDGADNPAFDSADDSVAL</sequence>
<feature type="region of interest" description="Disordered" evidence="1">
    <location>
        <begin position="1"/>
        <end position="80"/>
    </location>
</feature>
<proteinExistence type="predicted"/>
<dbReference type="Proteomes" id="UP001519460">
    <property type="component" value="Unassembled WGS sequence"/>
</dbReference>
<feature type="compositionally biased region" description="Basic and acidic residues" evidence="1">
    <location>
        <begin position="140"/>
        <end position="149"/>
    </location>
</feature>
<accession>A0ABD0J9D4</accession>
<feature type="compositionally biased region" description="Basic and acidic residues" evidence="1">
    <location>
        <begin position="276"/>
        <end position="285"/>
    </location>
</feature>
<keyword evidence="3" id="KW-1185">Reference proteome</keyword>
<reference evidence="2 3" key="1">
    <citation type="journal article" date="2023" name="Sci. Data">
        <title>Genome assembly of the Korean intertidal mud-creeper Batillaria attramentaria.</title>
        <authorList>
            <person name="Patra A.K."/>
            <person name="Ho P.T."/>
            <person name="Jun S."/>
            <person name="Lee S.J."/>
            <person name="Kim Y."/>
            <person name="Won Y.J."/>
        </authorList>
    </citation>
    <scope>NUCLEOTIDE SEQUENCE [LARGE SCALE GENOMIC DNA]</scope>
    <source>
        <strain evidence="2">Wonlab-2016</strain>
    </source>
</reference>
<name>A0ABD0J9D4_9CAEN</name>
<feature type="region of interest" description="Disordered" evidence="1">
    <location>
        <begin position="273"/>
        <end position="301"/>
    </location>
</feature>
<evidence type="ECO:0000256" key="1">
    <source>
        <dbReference type="SAM" id="MobiDB-lite"/>
    </source>
</evidence>
<protein>
    <submittedName>
        <fullName evidence="2">Uncharacterized protein</fullName>
    </submittedName>
</protein>
<evidence type="ECO:0000313" key="2">
    <source>
        <dbReference type="EMBL" id="KAK7466618.1"/>
    </source>
</evidence>